<dbReference type="Proteomes" id="UP000324222">
    <property type="component" value="Unassembled WGS sequence"/>
</dbReference>
<organism evidence="1 2">
    <name type="scientific">Portunus trituberculatus</name>
    <name type="common">Swimming crab</name>
    <name type="synonym">Neptunus trituberculatus</name>
    <dbReference type="NCBI Taxonomy" id="210409"/>
    <lineage>
        <taxon>Eukaryota</taxon>
        <taxon>Metazoa</taxon>
        <taxon>Ecdysozoa</taxon>
        <taxon>Arthropoda</taxon>
        <taxon>Crustacea</taxon>
        <taxon>Multicrustacea</taxon>
        <taxon>Malacostraca</taxon>
        <taxon>Eumalacostraca</taxon>
        <taxon>Eucarida</taxon>
        <taxon>Decapoda</taxon>
        <taxon>Pleocyemata</taxon>
        <taxon>Brachyura</taxon>
        <taxon>Eubrachyura</taxon>
        <taxon>Portunoidea</taxon>
        <taxon>Portunidae</taxon>
        <taxon>Portuninae</taxon>
        <taxon>Portunus</taxon>
    </lineage>
</organism>
<reference evidence="1 2" key="1">
    <citation type="submission" date="2019-05" db="EMBL/GenBank/DDBJ databases">
        <title>Another draft genome of Portunus trituberculatus and its Hox gene families provides insights of decapod evolution.</title>
        <authorList>
            <person name="Jeong J.-H."/>
            <person name="Song I."/>
            <person name="Kim S."/>
            <person name="Choi T."/>
            <person name="Kim D."/>
            <person name="Ryu S."/>
            <person name="Kim W."/>
        </authorList>
    </citation>
    <scope>NUCLEOTIDE SEQUENCE [LARGE SCALE GENOMIC DNA]</scope>
    <source>
        <tissue evidence="1">Muscle</tissue>
    </source>
</reference>
<name>A0A5B7EL72_PORTR</name>
<accession>A0A5B7EL72</accession>
<dbReference type="AlphaFoldDB" id="A0A5B7EL72"/>
<proteinExistence type="predicted"/>
<sequence length="42" mass="4891">MIHMDDENRKMTSRPDLPLPGGLIYVRQIILKMTLRKNAARP</sequence>
<dbReference type="EMBL" id="VSRR010003170">
    <property type="protein sequence ID" value="MPC34972.1"/>
    <property type="molecule type" value="Genomic_DNA"/>
</dbReference>
<comment type="caution">
    <text evidence="1">The sequence shown here is derived from an EMBL/GenBank/DDBJ whole genome shotgun (WGS) entry which is preliminary data.</text>
</comment>
<evidence type="ECO:0000313" key="1">
    <source>
        <dbReference type="EMBL" id="MPC34972.1"/>
    </source>
</evidence>
<protein>
    <submittedName>
        <fullName evidence="1">Uncharacterized protein</fullName>
    </submittedName>
</protein>
<evidence type="ECO:0000313" key="2">
    <source>
        <dbReference type="Proteomes" id="UP000324222"/>
    </source>
</evidence>
<keyword evidence="2" id="KW-1185">Reference proteome</keyword>
<gene>
    <name evidence="1" type="ORF">E2C01_028377</name>
</gene>